<dbReference type="InterPro" id="IPR006665">
    <property type="entry name" value="OmpA-like"/>
</dbReference>
<dbReference type="InterPro" id="IPR050330">
    <property type="entry name" value="Bact_OuterMem_StrucFunc"/>
</dbReference>
<evidence type="ECO:0000259" key="5">
    <source>
        <dbReference type="PROSITE" id="PS51123"/>
    </source>
</evidence>
<dbReference type="Gene3D" id="3.30.1330.60">
    <property type="entry name" value="OmpA-like domain"/>
    <property type="match status" value="1"/>
</dbReference>
<organism evidence="6 7">
    <name type="scientific">Rariglobus hedericola</name>
    <dbReference type="NCBI Taxonomy" id="2597822"/>
    <lineage>
        <taxon>Bacteria</taxon>
        <taxon>Pseudomonadati</taxon>
        <taxon>Verrucomicrobiota</taxon>
        <taxon>Opitutia</taxon>
        <taxon>Opitutales</taxon>
        <taxon>Opitutaceae</taxon>
        <taxon>Rariglobus</taxon>
    </lineage>
</organism>
<evidence type="ECO:0000313" key="7">
    <source>
        <dbReference type="Proteomes" id="UP000315648"/>
    </source>
</evidence>
<protein>
    <submittedName>
        <fullName evidence="6">OmpA family protein</fullName>
    </submittedName>
</protein>
<accession>A0A556QNP0</accession>
<evidence type="ECO:0000256" key="1">
    <source>
        <dbReference type="ARBA" id="ARBA00004442"/>
    </source>
</evidence>
<comment type="subcellular location">
    <subcellularLocation>
        <location evidence="1">Cell outer membrane</location>
    </subcellularLocation>
</comment>
<evidence type="ECO:0000256" key="2">
    <source>
        <dbReference type="ARBA" id="ARBA00023136"/>
    </source>
</evidence>
<reference evidence="6 7" key="1">
    <citation type="submission" date="2019-07" db="EMBL/GenBank/DDBJ databases">
        <title>Description of 53C-WASEF.</title>
        <authorList>
            <person name="Pitt A."/>
            <person name="Hahn M.W."/>
        </authorList>
    </citation>
    <scope>NUCLEOTIDE SEQUENCE [LARGE SCALE GENOMIC DNA]</scope>
    <source>
        <strain evidence="6 7">53C-WASEF</strain>
    </source>
</reference>
<sequence>MADKVKSPRIFYRSPMNLSTKKLSFVIIAAAVALAGCSKKPKRPDPSRTVIGPDGGGLSGSDIGLGGGVGTDLAPGTALDGRGANDLANGDRTALAGETVYFDFDQSGIKASERSKLDAAKAYLEANPTARLLLEGHCDWKGTAEYNLGLGDRRANAAKQYLTTSGVAADKLEVLSKGDLDAVENSDEATAAKDRRVDLVVLKP</sequence>
<gene>
    <name evidence="6" type="ORF">FPL22_02850</name>
</gene>
<keyword evidence="2 4" id="KW-0472">Membrane</keyword>
<dbReference type="InterPro" id="IPR036737">
    <property type="entry name" value="OmpA-like_sf"/>
</dbReference>
<dbReference type="PRINTS" id="PR01021">
    <property type="entry name" value="OMPADOMAIN"/>
</dbReference>
<dbReference type="OrthoDB" id="9809164at2"/>
<dbReference type="Pfam" id="PF00691">
    <property type="entry name" value="OmpA"/>
    <property type="match status" value="1"/>
</dbReference>
<dbReference type="EMBL" id="VMBG01000001">
    <property type="protein sequence ID" value="TSJ78260.1"/>
    <property type="molecule type" value="Genomic_DNA"/>
</dbReference>
<keyword evidence="3" id="KW-0998">Cell outer membrane</keyword>
<proteinExistence type="predicted"/>
<name>A0A556QNP0_9BACT</name>
<feature type="domain" description="OmpA-like" evidence="5">
    <location>
        <begin position="89"/>
        <end position="204"/>
    </location>
</feature>
<evidence type="ECO:0000313" key="6">
    <source>
        <dbReference type="EMBL" id="TSJ78260.1"/>
    </source>
</evidence>
<evidence type="ECO:0000256" key="4">
    <source>
        <dbReference type="PROSITE-ProRule" id="PRU00473"/>
    </source>
</evidence>
<dbReference type="GO" id="GO:0009279">
    <property type="term" value="C:cell outer membrane"/>
    <property type="evidence" value="ECO:0007669"/>
    <property type="project" value="UniProtKB-SubCell"/>
</dbReference>
<dbReference type="CDD" id="cd07185">
    <property type="entry name" value="OmpA_C-like"/>
    <property type="match status" value="1"/>
</dbReference>
<dbReference type="SUPFAM" id="SSF103088">
    <property type="entry name" value="OmpA-like"/>
    <property type="match status" value="1"/>
</dbReference>
<evidence type="ECO:0000256" key="3">
    <source>
        <dbReference type="ARBA" id="ARBA00023237"/>
    </source>
</evidence>
<comment type="caution">
    <text evidence="6">The sequence shown here is derived from an EMBL/GenBank/DDBJ whole genome shotgun (WGS) entry which is preliminary data.</text>
</comment>
<dbReference type="InterPro" id="IPR006664">
    <property type="entry name" value="OMP_bac"/>
</dbReference>
<dbReference type="PROSITE" id="PS51123">
    <property type="entry name" value="OMPA_2"/>
    <property type="match status" value="1"/>
</dbReference>
<dbReference type="AlphaFoldDB" id="A0A556QNP0"/>
<dbReference type="Proteomes" id="UP000315648">
    <property type="component" value="Unassembled WGS sequence"/>
</dbReference>
<dbReference type="PANTHER" id="PTHR30329:SF21">
    <property type="entry name" value="LIPOPROTEIN YIAD-RELATED"/>
    <property type="match status" value="1"/>
</dbReference>
<keyword evidence="7" id="KW-1185">Reference proteome</keyword>
<dbReference type="PANTHER" id="PTHR30329">
    <property type="entry name" value="STATOR ELEMENT OF FLAGELLAR MOTOR COMPLEX"/>
    <property type="match status" value="1"/>
</dbReference>